<name>A0ABR7WSL3_9SPHI</name>
<protein>
    <submittedName>
        <fullName evidence="1">Uncharacterized protein</fullName>
    </submittedName>
</protein>
<gene>
    <name evidence="1" type="ORF">IDJ77_15285</name>
</gene>
<keyword evidence="2" id="KW-1185">Reference proteome</keyword>
<sequence length="153" mass="17212">MSIISFLARLWNSIRSLFNKLPPTIKIAVHLGVIITENIKNFVDSPLADVLTEIIPGDTDDKIKQALRTALPILLTNLKLTENCNSSTNQQEITKCAIKALQNLDGEIKNAYLHNLSVLISQLAADGKLSWSDGVCIVEWYYQLRYKHFRSNS</sequence>
<proteinExistence type="predicted"/>
<organism evidence="1 2">
    <name type="scientific">Mucilaginibacter pankratovii</name>
    <dbReference type="NCBI Taxonomy" id="2772110"/>
    <lineage>
        <taxon>Bacteria</taxon>
        <taxon>Pseudomonadati</taxon>
        <taxon>Bacteroidota</taxon>
        <taxon>Sphingobacteriia</taxon>
        <taxon>Sphingobacteriales</taxon>
        <taxon>Sphingobacteriaceae</taxon>
        <taxon>Mucilaginibacter</taxon>
    </lineage>
</organism>
<accession>A0ABR7WSL3</accession>
<comment type="caution">
    <text evidence="1">The sequence shown here is derived from an EMBL/GenBank/DDBJ whole genome shotgun (WGS) entry which is preliminary data.</text>
</comment>
<dbReference type="RefSeq" id="WP_191189836.1">
    <property type="nucleotide sequence ID" value="NZ_JACWMY010000007.1"/>
</dbReference>
<reference evidence="1 2" key="1">
    <citation type="submission" date="2020-09" db="EMBL/GenBank/DDBJ databases">
        <title>Novel species of Mucilaginibacter isolated from a glacier on the Tibetan Plateau.</title>
        <authorList>
            <person name="Liu Q."/>
            <person name="Xin Y.-H."/>
        </authorList>
    </citation>
    <scope>NUCLEOTIDE SEQUENCE [LARGE SCALE GENOMIC DNA]</scope>
    <source>
        <strain evidence="1 2">ZT4R22</strain>
    </source>
</reference>
<dbReference type="Proteomes" id="UP000606600">
    <property type="component" value="Unassembled WGS sequence"/>
</dbReference>
<evidence type="ECO:0000313" key="1">
    <source>
        <dbReference type="EMBL" id="MBD1365178.1"/>
    </source>
</evidence>
<dbReference type="EMBL" id="JACWMY010000007">
    <property type="protein sequence ID" value="MBD1365178.1"/>
    <property type="molecule type" value="Genomic_DNA"/>
</dbReference>
<evidence type="ECO:0000313" key="2">
    <source>
        <dbReference type="Proteomes" id="UP000606600"/>
    </source>
</evidence>